<dbReference type="InterPro" id="IPR010657">
    <property type="entry name" value="ImpA_N"/>
</dbReference>
<dbReference type="CDD" id="cd07185">
    <property type="entry name" value="OmpA_C-like"/>
    <property type="match status" value="1"/>
</dbReference>
<evidence type="ECO:0000313" key="6">
    <source>
        <dbReference type="Proteomes" id="UP000326595"/>
    </source>
</evidence>
<dbReference type="EMBL" id="OZ024668">
    <property type="protein sequence ID" value="CAK9889267.1"/>
    <property type="molecule type" value="Genomic_DNA"/>
</dbReference>
<evidence type="ECO:0000259" key="3">
    <source>
        <dbReference type="PROSITE" id="PS51123"/>
    </source>
</evidence>
<proteinExistence type="predicted"/>
<evidence type="ECO:0000313" key="4">
    <source>
        <dbReference type="EMBL" id="CAK9889267.1"/>
    </source>
</evidence>
<sequence>MTALFEMRVRLGGDPHGFDGFKVLHDELVKLNHPACPDVDWVKVEALCLRLFEQNGAELQTAASFALARSHRHGPAGMAEGVALITALVGEWPRLWPTSPPVRLDILGWLFSQLQPLLRTVEWGVSSVSALAYLEVELRRLNQQLNCQVQVPVPTFQALLEQVGNLMQRMQRSSSPSMMVPQLTRVPEPALVMPVVVMPPAQNPFALAAERRIRRGRITLGLLVITAVIALAGWFGWKHWQAVEANKRVMPEPVQLDSLSLFDAGSAELKSGSTKVLVNALLGIKVHPGWLIVIAGHADATGDVAKNLELSQARASAVRDWMQRMGDIPDSCFAVQGFAASQPVTRNDTESGRAANRRVDIRLVPEVGACGQSTAGGRG</sequence>
<organism evidence="5">
    <name type="scientific">Pseudomonas fluorescens</name>
    <dbReference type="NCBI Taxonomy" id="294"/>
    <lineage>
        <taxon>Bacteria</taxon>
        <taxon>Pseudomonadati</taxon>
        <taxon>Pseudomonadota</taxon>
        <taxon>Gammaproteobacteria</taxon>
        <taxon>Pseudomonadales</taxon>
        <taxon>Pseudomonadaceae</taxon>
        <taxon>Pseudomonas</taxon>
    </lineage>
</organism>
<gene>
    <name evidence="5" type="ORF">PS652_01620</name>
    <name evidence="4" type="ORF">PS652_02096</name>
</gene>
<feature type="transmembrane region" description="Helical" evidence="2">
    <location>
        <begin position="218"/>
        <end position="237"/>
    </location>
</feature>
<keyword evidence="2" id="KW-1133">Transmembrane helix</keyword>
<dbReference type="AlphaFoldDB" id="A0A5E6RFU4"/>
<dbReference type="EMBL" id="CABVHG010000007">
    <property type="protein sequence ID" value="VVM67844.1"/>
    <property type="molecule type" value="Genomic_DNA"/>
</dbReference>
<dbReference type="Gene3D" id="3.30.1330.60">
    <property type="entry name" value="OmpA-like domain"/>
    <property type="match status" value="1"/>
</dbReference>
<keyword evidence="1 2" id="KW-0472">Membrane</keyword>
<name>A0A5E6RFU4_PSEFL</name>
<dbReference type="InterPro" id="IPR036737">
    <property type="entry name" value="OmpA-like_sf"/>
</dbReference>
<dbReference type="Pfam" id="PF00691">
    <property type="entry name" value="OmpA"/>
    <property type="match status" value="1"/>
</dbReference>
<reference evidence="4 6" key="2">
    <citation type="submission" date="2024-03" db="EMBL/GenBank/DDBJ databases">
        <authorList>
            <person name="Alaster D. Moffat"/>
            <person name="Govind Chandra"/>
            <person name="Andrew W. Truman"/>
        </authorList>
    </citation>
    <scope>NUCLEOTIDE SEQUENCE [LARGE SCALE GENOMIC DNA]</scope>
    <source>
        <strain evidence="4">PS652</strain>
    </source>
</reference>
<dbReference type="InterPro" id="IPR006665">
    <property type="entry name" value="OmpA-like"/>
</dbReference>
<dbReference type="InterPro" id="IPR050330">
    <property type="entry name" value="Bact_OuterMem_StrucFunc"/>
</dbReference>
<evidence type="ECO:0000313" key="5">
    <source>
        <dbReference type="EMBL" id="VVM67844.1"/>
    </source>
</evidence>
<evidence type="ECO:0000256" key="2">
    <source>
        <dbReference type="SAM" id="Phobius"/>
    </source>
</evidence>
<dbReference type="Proteomes" id="UP000326595">
    <property type="component" value="Chromosome"/>
</dbReference>
<dbReference type="Pfam" id="PF06812">
    <property type="entry name" value="ImpA_N"/>
    <property type="match status" value="1"/>
</dbReference>
<reference evidence="5" key="1">
    <citation type="submission" date="2019-09" db="EMBL/GenBank/DDBJ databases">
        <authorList>
            <person name="Chandra G."/>
            <person name="Truman W A."/>
        </authorList>
    </citation>
    <scope>NUCLEOTIDE SEQUENCE [LARGE SCALE GENOMIC DNA]</scope>
    <source>
        <strain evidence="5">PS652</strain>
    </source>
</reference>
<dbReference type="PANTHER" id="PTHR30329:SF20">
    <property type="entry name" value="EXPORTED PROTEIN"/>
    <property type="match status" value="1"/>
</dbReference>
<dbReference type="SUPFAM" id="SSF103088">
    <property type="entry name" value="OmpA-like"/>
    <property type="match status" value="1"/>
</dbReference>
<dbReference type="RefSeq" id="WP_038995224.1">
    <property type="nucleotide sequence ID" value="NZ_OZ024668.1"/>
</dbReference>
<evidence type="ECO:0000256" key="1">
    <source>
        <dbReference type="PROSITE-ProRule" id="PRU00473"/>
    </source>
</evidence>
<dbReference type="GO" id="GO:0016020">
    <property type="term" value="C:membrane"/>
    <property type="evidence" value="ECO:0007669"/>
    <property type="project" value="UniProtKB-UniRule"/>
</dbReference>
<dbReference type="PROSITE" id="PS51123">
    <property type="entry name" value="OMPA_2"/>
    <property type="match status" value="1"/>
</dbReference>
<keyword evidence="2" id="KW-0812">Transmembrane</keyword>
<accession>A0A5E6RFU4</accession>
<dbReference type="PANTHER" id="PTHR30329">
    <property type="entry name" value="STATOR ELEMENT OF FLAGELLAR MOTOR COMPLEX"/>
    <property type="match status" value="1"/>
</dbReference>
<feature type="domain" description="OmpA-like" evidence="3">
    <location>
        <begin position="249"/>
        <end position="367"/>
    </location>
</feature>
<protein>
    <recommendedName>
        <fullName evidence="3">OmpA-like domain-containing protein</fullName>
    </recommendedName>
</protein>